<dbReference type="Gene3D" id="2.130.10.10">
    <property type="entry name" value="YVTN repeat-like/Quinoprotein amine dehydrogenase"/>
    <property type="match status" value="2"/>
</dbReference>
<keyword evidence="4" id="KW-0119">Carbohydrate metabolism</keyword>
<evidence type="ECO:0000256" key="5">
    <source>
        <dbReference type="ARBA" id="ARBA00023295"/>
    </source>
</evidence>
<feature type="signal peptide" evidence="9">
    <location>
        <begin position="1"/>
        <end position="16"/>
    </location>
</feature>
<keyword evidence="1 9" id="KW-0732">Signal</keyword>
<feature type="region of interest" description="Disordered" evidence="8">
    <location>
        <begin position="728"/>
        <end position="776"/>
    </location>
</feature>
<dbReference type="FunFam" id="2.130.10.10:FF:000534">
    <property type="entry name" value="Xyloglucanase Xgh74A"/>
    <property type="match status" value="1"/>
</dbReference>
<evidence type="ECO:0000313" key="12">
    <source>
        <dbReference type="Proteomes" id="UP000091956"/>
    </source>
</evidence>
<dbReference type="GO" id="GO:0030248">
    <property type="term" value="F:cellulose binding"/>
    <property type="evidence" value="ECO:0007669"/>
    <property type="project" value="InterPro"/>
</dbReference>
<dbReference type="GO" id="GO:0030245">
    <property type="term" value="P:cellulose catabolic process"/>
    <property type="evidence" value="ECO:0007669"/>
    <property type="project" value="UniProtKB-KW"/>
</dbReference>
<dbReference type="PROSITE" id="PS51164">
    <property type="entry name" value="CBM1_2"/>
    <property type="match status" value="1"/>
</dbReference>
<dbReference type="OrthoDB" id="2151161at2759"/>
<dbReference type="GO" id="GO:0005576">
    <property type="term" value="C:extracellular region"/>
    <property type="evidence" value="ECO:0007669"/>
    <property type="project" value="InterPro"/>
</dbReference>
<keyword evidence="12" id="KW-1185">Reference proteome</keyword>
<sequence length="811" mass="84997">MRLLVPFSALVSTVFAAYKWNNVKIGGGGGFTPGIVFSPKTKGLAYARTDIGGLYRLNSDDSWTALLDIANDATWNYWGVSAVAADPVDANTVYISVGTYTNSWDPNNGAILKSTDKGTTWVKTALPFKLGGNQPGRGMGERLAVDPNNNKIVYFGAPSGNGLYKSTDSGASFSKVTSFTAVGTFREDPTDTSGYQSDIVGVTSVVFDTTSATLNGATSRIYVATADVTASVYVSTDAGATWKAVAGQPTGRFPHRVKLSVSEKLLYFTYSNVAGPYDAGDGTVYKYSLSTGAWTNITPAWQATNSLVFGYGGLALDANNPGTLIVASDNLWWPDAQLFRSTDAGASWVTIWDWNVNHYTYDTDKAPWINASRTDDKALGWMIASLEIDPFDSNHWLYGTGLSIFGGHDLTKWPAVHVESLADGFEETSIQSLICPPGGAPLLSGVGDVCGFRHESLTVSPAINFINPYYPTTPDLDFAGQKPLSIVRIGNDGSTAVNQMALSTDGGKTWNPATVSSSSLCCGKVAYSADASSILWATPSGNYVFVNGVQSGVGTLPTGLRIASDKVNAKYFYAADGNSFYVSKDGGKTFAISAAISNNGVNSIKVHPAVAGDVWLSTSSGMYHSTDFGVTFTKIASVSASYAIALGKGTGSYPNLYAFLTTTTSGSNILALSTDKGVTWTQINDAQHGFGAASANCLAASWDTVGEVFVGTNGRGIFYGLPDGGSTPTTTATTAKTTSTTTSNPTTSKPVTTTANPTTTKTSTTTTSTPTQGGGTIPKYGQCGGSNWTGSGTCVSGSVCQVQNPFYSQCL</sequence>
<evidence type="ECO:0000256" key="1">
    <source>
        <dbReference type="ARBA" id="ARBA00022729"/>
    </source>
</evidence>
<dbReference type="GO" id="GO:0016798">
    <property type="term" value="F:hydrolase activity, acting on glycosyl bonds"/>
    <property type="evidence" value="ECO:0007669"/>
    <property type="project" value="UniProtKB-KW"/>
</dbReference>
<dbReference type="STRING" id="342668.A0A1B8GEM1"/>
<dbReference type="InterPro" id="IPR015943">
    <property type="entry name" value="WD40/YVTN_repeat-like_dom_sf"/>
</dbReference>
<evidence type="ECO:0000313" key="11">
    <source>
        <dbReference type="EMBL" id="OBT94274.1"/>
    </source>
</evidence>
<dbReference type="Proteomes" id="UP000091956">
    <property type="component" value="Unassembled WGS sequence"/>
</dbReference>
<dbReference type="RefSeq" id="XP_018128007.1">
    <property type="nucleotide sequence ID" value="XM_018277212.2"/>
</dbReference>
<reference evidence="12" key="2">
    <citation type="journal article" date="2018" name="Nat. Commun.">
        <title>Extreme sensitivity to ultraviolet light in the fungal pathogen causing white-nose syndrome of bats.</title>
        <authorList>
            <person name="Palmer J.M."/>
            <person name="Drees K.P."/>
            <person name="Foster J.T."/>
            <person name="Lindner D.L."/>
        </authorList>
    </citation>
    <scope>NUCLEOTIDE SEQUENCE [LARGE SCALE GENOMIC DNA]</scope>
    <source>
        <strain evidence="12">UAMH 10579</strain>
    </source>
</reference>
<dbReference type="GeneID" id="28841165"/>
<evidence type="ECO:0000256" key="8">
    <source>
        <dbReference type="SAM" id="MobiDB-lite"/>
    </source>
</evidence>
<evidence type="ECO:0000256" key="6">
    <source>
        <dbReference type="ARBA" id="ARBA00023326"/>
    </source>
</evidence>
<gene>
    <name evidence="11" type="ORF">VE01_07779</name>
</gene>
<feature type="chain" id="PRO_5008608509" description="CBM1 domain-containing protein" evidence="9">
    <location>
        <begin position="17"/>
        <end position="811"/>
    </location>
</feature>
<dbReference type="PANTHER" id="PTHR43739">
    <property type="entry name" value="XYLOGLUCANASE (EUROFUNG)"/>
    <property type="match status" value="1"/>
</dbReference>
<dbReference type="InterPro" id="IPR052025">
    <property type="entry name" value="Xyloglucanase_GH74"/>
</dbReference>
<dbReference type="GO" id="GO:0010411">
    <property type="term" value="P:xyloglucan metabolic process"/>
    <property type="evidence" value="ECO:0007669"/>
    <property type="project" value="TreeGrafter"/>
</dbReference>
<keyword evidence="6" id="KW-0624">Polysaccharide degradation</keyword>
<keyword evidence="5" id="KW-0326">Glycosidase</keyword>
<dbReference type="PROSITE" id="PS00562">
    <property type="entry name" value="CBM1_1"/>
    <property type="match status" value="1"/>
</dbReference>
<dbReference type="InterPro" id="IPR000254">
    <property type="entry name" value="CBD"/>
</dbReference>
<evidence type="ECO:0000256" key="2">
    <source>
        <dbReference type="ARBA" id="ARBA00022801"/>
    </source>
</evidence>
<evidence type="ECO:0000256" key="3">
    <source>
        <dbReference type="ARBA" id="ARBA00023001"/>
    </source>
</evidence>
<evidence type="ECO:0000256" key="4">
    <source>
        <dbReference type="ARBA" id="ARBA00023277"/>
    </source>
</evidence>
<evidence type="ECO:0000256" key="9">
    <source>
        <dbReference type="SAM" id="SignalP"/>
    </source>
</evidence>
<dbReference type="SUPFAM" id="SSF110296">
    <property type="entry name" value="Oligoxyloglucan reducing end-specific cellobiohydrolase"/>
    <property type="match status" value="2"/>
</dbReference>
<protein>
    <recommendedName>
        <fullName evidence="10">CBM1 domain-containing protein</fullName>
    </recommendedName>
</protein>
<dbReference type="CDD" id="cd15482">
    <property type="entry name" value="Sialidase_non-viral"/>
    <property type="match status" value="2"/>
</dbReference>
<comment type="similarity">
    <text evidence="7">Belongs to the glycosyl hydrolase 74 family.</text>
</comment>
<feature type="compositionally biased region" description="Low complexity" evidence="8">
    <location>
        <begin position="728"/>
        <end position="771"/>
    </location>
</feature>
<dbReference type="SMART" id="SM00236">
    <property type="entry name" value="fCBD"/>
    <property type="match status" value="1"/>
</dbReference>
<keyword evidence="2" id="KW-0378">Hydrolase</keyword>
<evidence type="ECO:0000259" key="10">
    <source>
        <dbReference type="PROSITE" id="PS51164"/>
    </source>
</evidence>
<feature type="domain" description="CBM1" evidence="10">
    <location>
        <begin position="775"/>
        <end position="811"/>
    </location>
</feature>
<dbReference type="EMBL" id="KV460245">
    <property type="protein sequence ID" value="OBT94274.1"/>
    <property type="molecule type" value="Genomic_DNA"/>
</dbReference>
<dbReference type="PANTHER" id="PTHR43739:SF2">
    <property type="entry name" value="OLIGOXYLOGLUCAN-REDUCING END-SPECIFIC XYLOGLUCANASE-RELATED"/>
    <property type="match status" value="1"/>
</dbReference>
<reference evidence="11 12" key="1">
    <citation type="submission" date="2016-03" db="EMBL/GenBank/DDBJ databases">
        <title>Comparative genomics of Pseudogymnoascus destructans, the fungus causing white-nose syndrome of bats.</title>
        <authorList>
            <person name="Palmer J.M."/>
            <person name="Drees K.P."/>
            <person name="Foster J.T."/>
            <person name="Lindner D.L."/>
        </authorList>
    </citation>
    <scope>NUCLEOTIDE SEQUENCE [LARGE SCALE GENOMIC DNA]</scope>
    <source>
        <strain evidence="11 12">UAMH 10579</strain>
    </source>
</reference>
<dbReference type="SUPFAM" id="SSF57180">
    <property type="entry name" value="Cellulose-binding domain"/>
    <property type="match status" value="1"/>
</dbReference>
<keyword evidence="3" id="KW-0136">Cellulose degradation</keyword>
<organism evidence="11 12">
    <name type="scientific">Pseudogymnoascus verrucosus</name>
    <dbReference type="NCBI Taxonomy" id="342668"/>
    <lineage>
        <taxon>Eukaryota</taxon>
        <taxon>Fungi</taxon>
        <taxon>Dikarya</taxon>
        <taxon>Ascomycota</taxon>
        <taxon>Pezizomycotina</taxon>
        <taxon>Leotiomycetes</taxon>
        <taxon>Thelebolales</taxon>
        <taxon>Thelebolaceae</taxon>
        <taxon>Pseudogymnoascus</taxon>
    </lineage>
</organism>
<dbReference type="InterPro" id="IPR035971">
    <property type="entry name" value="CBD_sf"/>
</dbReference>
<accession>A0A1B8GEM1</accession>
<evidence type="ECO:0000256" key="7">
    <source>
        <dbReference type="ARBA" id="ARBA00037986"/>
    </source>
</evidence>
<dbReference type="AlphaFoldDB" id="A0A1B8GEM1"/>
<proteinExistence type="inferred from homology"/>
<name>A0A1B8GEM1_9PEZI</name>
<dbReference type="Pfam" id="PF00734">
    <property type="entry name" value="CBM_1"/>
    <property type="match status" value="1"/>
</dbReference>